<organism evidence="3 4">
    <name type="scientific">Cryptolaemus montrouzieri</name>
    <dbReference type="NCBI Taxonomy" id="559131"/>
    <lineage>
        <taxon>Eukaryota</taxon>
        <taxon>Metazoa</taxon>
        <taxon>Ecdysozoa</taxon>
        <taxon>Arthropoda</taxon>
        <taxon>Hexapoda</taxon>
        <taxon>Insecta</taxon>
        <taxon>Pterygota</taxon>
        <taxon>Neoptera</taxon>
        <taxon>Endopterygota</taxon>
        <taxon>Coleoptera</taxon>
        <taxon>Polyphaga</taxon>
        <taxon>Cucujiformia</taxon>
        <taxon>Coccinelloidea</taxon>
        <taxon>Coccinellidae</taxon>
        <taxon>Scymninae</taxon>
        <taxon>Scymnini</taxon>
        <taxon>Cryptolaemus</taxon>
    </lineage>
</organism>
<reference evidence="3 4" key="1">
    <citation type="journal article" date="2021" name="BMC Biol.">
        <title>Horizontally acquired antibacterial genes associated with adaptive radiation of ladybird beetles.</title>
        <authorList>
            <person name="Li H.S."/>
            <person name="Tang X.F."/>
            <person name="Huang Y.H."/>
            <person name="Xu Z.Y."/>
            <person name="Chen M.L."/>
            <person name="Du X.Y."/>
            <person name="Qiu B.Y."/>
            <person name="Chen P.T."/>
            <person name="Zhang W."/>
            <person name="Slipinski A."/>
            <person name="Escalona H.E."/>
            <person name="Waterhouse R.M."/>
            <person name="Zwick A."/>
            <person name="Pang H."/>
        </authorList>
    </citation>
    <scope>NUCLEOTIDE SEQUENCE [LARGE SCALE GENOMIC DNA]</scope>
    <source>
        <strain evidence="3">SYSU2018</strain>
    </source>
</reference>
<gene>
    <name evidence="3" type="ORF">HHI36_000783</name>
</gene>
<dbReference type="EMBL" id="JABFTP020000185">
    <property type="protein sequence ID" value="KAL3286274.1"/>
    <property type="molecule type" value="Genomic_DNA"/>
</dbReference>
<keyword evidence="2" id="KW-0812">Transmembrane</keyword>
<keyword evidence="2" id="KW-1133">Transmembrane helix</keyword>
<evidence type="ECO:0000313" key="3">
    <source>
        <dbReference type="EMBL" id="KAL3286274.1"/>
    </source>
</evidence>
<evidence type="ECO:0000256" key="1">
    <source>
        <dbReference type="SAM" id="MobiDB-lite"/>
    </source>
</evidence>
<feature type="region of interest" description="Disordered" evidence="1">
    <location>
        <begin position="74"/>
        <end position="108"/>
    </location>
</feature>
<comment type="caution">
    <text evidence="3">The sequence shown here is derived from an EMBL/GenBank/DDBJ whole genome shotgun (WGS) entry which is preliminary data.</text>
</comment>
<feature type="compositionally biased region" description="Polar residues" evidence="1">
    <location>
        <begin position="88"/>
        <end position="97"/>
    </location>
</feature>
<sequence length="178" mass="17858">MKLYNPLSFSGPASGGNISSGVLTAVGDTTSAVGSSVGNFASAVGGTGVAVTGAAIATGVGLAYKGLKSVFKSGTSESKHKSQPSSSATLPFSNNIGPGNKPDKPRTGADAIALHHDLQYGTTKTSEDIHKADKKAISDFAYEAIYASDPISQLQAGVGSVGLGIKHTAEKATGQIIY</sequence>
<keyword evidence="2" id="KW-0472">Membrane</keyword>
<evidence type="ECO:0000313" key="4">
    <source>
        <dbReference type="Proteomes" id="UP001516400"/>
    </source>
</evidence>
<dbReference type="AlphaFoldDB" id="A0ABD2P5S1"/>
<keyword evidence="4" id="KW-1185">Reference proteome</keyword>
<proteinExistence type="predicted"/>
<dbReference type="Proteomes" id="UP001516400">
    <property type="component" value="Unassembled WGS sequence"/>
</dbReference>
<name>A0ABD2P5S1_9CUCU</name>
<feature type="non-terminal residue" evidence="3">
    <location>
        <position position="178"/>
    </location>
</feature>
<evidence type="ECO:0000256" key="2">
    <source>
        <dbReference type="SAM" id="Phobius"/>
    </source>
</evidence>
<accession>A0ABD2P5S1</accession>
<feature type="transmembrane region" description="Helical" evidence="2">
    <location>
        <begin position="40"/>
        <end position="64"/>
    </location>
</feature>
<protein>
    <submittedName>
        <fullName evidence="3">Uncharacterized protein</fullName>
    </submittedName>
</protein>